<keyword evidence="2 5" id="KW-0812">Transmembrane</keyword>
<dbReference type="SUPFAM" id="SSF55785">
    <property type="entry name" value="PYP-like sensor domain (PAS domain)"/>
    <property type="match status" value="1"/>
</dbReference>
<evidence type="ECO:0000256" key="1">
    <source>
        <dbReference type="ARBA" id="ARBA00004370"/>
    </source>
</evidence>
<dbReference type="NCBIfam" id="TIGR00254">
    <property type="entry name" value="GGDEF"/>
    <property type="match status" value="1"/>
</dbReference>
<dbReference type="KEGG" id="ngg:RG540_CH25610"/>
<dbReference type="InterPro" id="IPR043128">
    <property type="entry name" value="Rev_trsase/Diguanyl_cyclase"/>
</dbReference>
<feature type="domain" description="CHASE" evidence="7">
    <location>
        <begin position="120"/>
        <end position="254"/>
    </location>
</feature>
<dbReference type="GO" id="GO:0003824">
    <property type="term" value="F:catalytic activity"/>
    <property type="evidence" value="ECO:0007669"/>
    <property type="project" value="UniProtKB-ARBA"/>
</dbReference>
<feature type="domain" description="GGDEF" evidence="9">
    <location>
        <begin position="490"/>
        <end position="623"/>
    </location>
</feature>
<dbReference type="InterPro" id="IPR029787">
    <property type="entry name" value="Nucleotide_cyclase"/>
</dbReference>
<dbReference type="CDD" id="cd01948">
    <property type="entry name" value="EAL"/>
    <property type="match status" value="1"/>
</dbReference>
<keyword evidence="3 5" id="KW-1133">Transmembrane helix</keyword>
<dbReference type="OrthoDB" id="9814202at2"/>
<dbReference type="GO" id="GO:0016020">
    <property type="term" value="C:membrane"/>
    <property type="evidence" value="ECO:0007669"/>
    <property type="project" value="UniProtKB-SubCell"/>
</dbReference>
<dbReference type="SMART" id="SM00052">
    <property type="entry name" value="EAL"/>
    <property type="match status" value="1"/>
</dbReference>
<dbReference type="EMBL" id="HG938353">
    <property type="protein sequence ID" value="CDN48727.1"/>
    <property type="molecule type" value="Genomic_DNA"/>
</dbReference>
<dbReference type="Gene3D" id="2.10.70.100">
    <property type="match status" value="1"/>
</dbReference>
<dbReference type="SUPFAM" id="SSF55073">
    <property type="entry name" value="Nucleotide cyclase"/>
    <property type="match status" value="1"/>
</dbReference>
<dbReference type="PANTHER" id="PTHR44757:SF2">
    <property type="entry name" value="BIOFILM ARCHITECTURE MAINTENANCE PROTEIN MBAA"/>
    <property type="match status" value="1"/>
</dbReference>
<dbReference type="Gene3D" id="3.20.20.450">
    <property type="entry name" value="EAL domain"/>
    <property type="match status" value="1"/>
</dbReference>
<protein>
    <submittedName>
        <fullName evidence="10">Diguanylate cyclase/phosphodiesterase with PAS/PAC sensor(S)</fullName>
    </submittedName>
</protein>
<dbReference type="RefSeq" id="WP_051909376.1">
    <property type="nucleotide sequence ID" value="NZ_HG938353.1"/>
</dbReference>
<keyword evidence="11" id="KW-1185">Reference proteome</keyword>
<feature type="transmembrane region" description="Helical" evidence="5">
    <location>
        <begin position="273"/>
        <end position="293"/>
    </location>
</feature>
<dbReference type="GeneID" id="24255419"/>
<comment type="subcellular location">
    <subcellularLocation>
        <location evidence="1">Membrane</location>
    </subcellularLocation>
</comment>
<dbReference type="InterPro" id="IPR013655">
    <property type="entry name" value="PAS_fold_3"/>
</dbReference>
<dbReference type="InterPro" id="IPR000160">
    <property type="entry name" value="GGDEF_dom"/>
</dbReference>
<evidence type="ECO:0000256" key="4">
    <source>
        <dbReference type="ARBA" id="ARBA00023136"/>
    </source>
</evidence>
<dbReference type="Gene3D" id="3.30.450.350">
    <property type="entry name" value="CHASE domain"/>
    <property type="match status" value="1"/>
</dbReference>
<dbReference type="eggNOG" id="COG3452">
    <property type="taxonomic scope" value="Bacteria"/>
</dbReference>
<evidence type="ECO:0000256" key="2">
    <source>
        <dbReference type="ARBA" id="ARBA00022692"/>
    </source>
</evidence>
<proteinExistence type="predicted"/>
<feature type="transmembrane region" description="Helical" evidence="5">
    <location>
        <begin position="20"/>
        <end position="38"/>
    </location>
</feature>
<reference evidence="11" key="1">
    <citation type="journal article" date="2014" name="BMC Genomics">
        <title>Genome sequencing of two Neorhizobium galegae strains reveals a noeT gene responsible for the unusual acetylation of the nodulation factors.</title>
        <authorList>
            <person name="Osterman J."/>
            <person name="Marsh J."/>
            <person name="Laine P.K."/>
            <person name="Zeng Z."/>
            <person name="Alatalo E."/>
            <person name="Sullivan J.T."/>
            <person name="Young J.P."/>
            <person name="Thomas-Oates J."/>
            <person name="Paulin L."/>
            <person name="Lindstrom K."/>
        </authorList>
    </citation>
    <scope>NUCLEOTIDE SEQUENCE [LARGE SCALE GENOMIC DNA]</scope>
    <source>
        <strain evidence="11">HAMBI 540</strain>
    </source>
</reference>
<dbReference type="InterPro" id="IPR000700">
    <property type="entry name" value="PAS-assoc_C"/>
</dbReference>
<evidence type="ECO:0000313" key="11">
    <source>
        <dbReference type="Proteomes" id="UP000028181"/>
    </source>
</evidence>
<dbReference type="SMART" id="SM00267">
    <property type="entry name" value="GGDEF"/>
    <property type="match status" value="1"/>
</dbReference>
<dbReference type="PROSITE" id="PS50839">
    <property type="entry name" value="CHASE"/>
    <property type="match status" value="1"/>
</dbReference>
<dbReference type="HOGENOM" id="CLU_000445_70_20_5"/>
<name>A0A068SQZ8_NEOGA</name>
<dbReference type="Pfam" id="PF03924">
    <property type="entry name" value="CHASE"/>
    <property type="match status" value="1"/>
</dbReference>
<evidence type="ECO:0000313" key="10">
    <source>
        <dbReference type="EMBL" id="CDN48727.1"/>
    </source>
</evidence>
<dbReference type="CDD" id="cd01949">
    <property type="entry name" value="GGDEF"/>
    <property type="match status" value="1"/>
</dbReference>
<dbReference type="AlphaFoldDB" id="A0A068SQZ8"/>
<dbReference type="PROSITE" id="PS50887">
    <property type="entry name" value="GGDEF"/>
    <property type="match status" value="1"/>
</dbReference>
<dbReference type="GO" id="GO:0007165">
    <property type="term" value="P:signal transduction"/>
    <property type="evidence" value="ECO:0007669"/>
    <property type="project" value="UniProtKB-ARBA"/>
</dbReference>
<dbReference type="Pfam" id="PF08447">
    <property type="entry name" value="PAS_3"/>
    <property type="match status" value="1"/>
</dbReference>
<dbReference type="PROSITE" id="PS50113">
    <property type="entry name" value="PAC"/>
    <property type="match status" value="1"/>
</dbReference>
<evidence type="ECO:0000259" key="7">
    <source>
        <dbReference type="PROSITE" id="PS50839"/>
    </source>
</evidence>
<evidence type="ECO:0000256" key="3">
    <source>
        <dbReference type="ARBA" id="ARBA00022989"/>
    </source>
</evidence>
<dbReference type="InterPro" id="IPR006189">
    <property type="entry name" value="CHASE_dom"/>
</dbReference>
<gene>
    <name evidence="10" type="ORF">RG540_CH25610</name>
</gene>
<dbReference type="Gene3D" id="3.30.450.20">
    <property type="entry name" value="PAS domain"/>
    <property type="match status" value="1"/>
</dbReference>
<dbReference type="eggNOG" id="COG5001">
    <property type="taxonomic scope" value="Bacteria"/>
</dbReference>
<dbReference type="Pfam" id="PF00563">
    <property type="entry name" value="EAL"/>
    <property type="match status" value="1"/>
</dbReference>
<dbReference type="InterPro" id="IPR042240">
    <property type="entry name" value="CHASE_sf"/>
</dbReference>
<feature type="domain" description="EAL" evidence="8">
    <location>
        <begin position="632"/>
        <end position="883"/>
    </location>
</feature>
<dbReference type="SUPFAM" id="SSF141868">
    <property type="entry name" value="EAL domain-like"/>
    <property type="match status" value="1"/>
</dbReference>
<dbReference type="PATRIC" id="fig|1028800.3.peg.2590"/>
<dbReference type="Gene3D" id="3.30.70.270">
    <property type="match status" value="1"/>
</dbReference>
<dbReference type="PROSITE" id="PS50883">
    <property type="entry name" value="EAL"/>
    <property type="match status" value="1"/>
</dbReference>
<evidence type="ECO:0000256" key="5">
    <source>
        <dbReference type="SAM" id="Phobius"/>
    </source>
</evidence>
<dbReference type="Pfam" id="PF00990">
    <property type="entry name" value="GGDEF"/>
    <property type="match status" value="1"/>
</dbReference>
<dbReference type="InterPro" id="IPR052155">
    <property type="entry name" value="Biofilm_reg_signaling"/>
</dbReference>
<dbReference type="InterPro" id="IPR001633">
    <property type="entry name" value="EAL_dom"/>
</dbReference>
<evidence type="ECO:0000259" key="6">
    <source>
        <dbReference type="PROSITE" id="PS50113"/>
    </source>
</evidence>
<dbReference type="InterPro" id="IPR035965">
    <property type="entry name" value="PAS-like_dom_sf"/>
</dbReference>
<dbReference type="SMART" id="SM01079">
    <property type="entry name" value="CHASE"/>
    <property type="match status" value="1"/>
</dbReference>
<sequence>MTSLPFLSKSKSSRLQFFGLGYFFPAILAVAGLLVGVVRADIEKREQYHVAQQVKAAEQLAKVAAGLETNIHGNVNLIYGLVAAIAANPNINQPQFTALSERVFDVPSQLRNVVAAKDLVVGLVYPEEPNKKAIGLDYRTNELQRDAVMRAVERRTLVITGPVNLVQGGQGLIARYPVFSLANGRFWGVVSAVIDLDRLYTDSNVNTQRQTLDIAISQRPIPAERDIFLGNVAIFSQDPVKSRIELGYDTWYLAAVPKGGWEGSPLDMFGFRVTALLIAFCIAAPLLWAGLLMKQRHGNILTLQQREEQLETLSQRLELALQASGVGVWEYEPSTDTLIWDGRMRELYDSAPDRTAREYADWRNALHPDDVEAAEAYFRDALKNETSYRTEFRVMSGNGQVRHIRAHGATYRTASGVKRVVGANWDVTRDVTLHSELRQAQTKAELQNDELRSARRTLEHQSLHDALTGLPNRRFLDQFMTAGEKQAAGHRLAFIHIDLDRFKEVNDTLGHAAGDAVLKATTSRLLELIDHDEFASRIGGDEFVVVTGGAEPQRRAEYLAQSIVSTLARPIDIDGHQCRIGCSAGIACQTAAGEELSQLLINADIALYEAKKRGRNRVELFSKELRSAVVLRKRMSDEFLTALEGDQIIPFFQPQFDAHSLAIVGVEALARWQHPKRGLLAPDSFLAIAESLHRSADIDAIILEKALFQSVRWRALGLDIPHLSVNISAQRLKDERLFKRLADLPIIPGTLSFELLESISFEDQDKELRSAILSLKALGIDIEIDDFGTGHASIVSLIELGPKRLKIDRKLIAPLEAAGSQRRLVASIIEIGRSQGIEIVAEGVETAAHVDILRSLGCQTLQGYVFAKPMPANEFITFAIDWEAGNHSRFASSAALVD</sequence>
<keyword evidence="4 5" id="KW-0472">Membrane</keyword>
<evidence type="ECO:0000259" key="8">
    <source>
        <dbReference type="PROSITE" id="PS50883"/>
    </source>
</evidence>
<dbReference type="PANTHER" id="PTHR44757">
    <property type="entry name" value="DIGUANYLATE CYCLASE DGCP"/>
    <property type="match status" value="1"/>
</dbReference>
<dbReference type="InterPro" id="IPR035919">
    <property type="entry name" value="EAL_sf"/>
</dbReference>
<feature type="domain" description="PAC" evidence="6">
    <location>
        <begin position="388"/>
        <end position="439"/>
    </location>
</feature>
<dbReference type="Proteomes" id="UP000028181">
    <property type="component" value="Chromosome I"/>
</dbReference>
<evidence type="ECO:0000259" key="9">
    <source>
        <dbReference type="PROSITE" id="PS50887"/>
    </source>
</evidence>
<organism evidence="10 11">
    <name type="scientific">Neorhizobium galegae bv. orientalis str. HAMBI 540</name>
    <dbReference type="NCBI Taxonomy" id="1028800"/>
    <lineage>
        <taxon>Bacteria</taxon>
        <taxon>Pseudomonadati</taxon>
        <taxon>Pseudomonadota</taxon>
        <taxon>Alphaproteobacteria</taxon>
        <taxon>Hyphomicrobiales</taxon>
        <taxon>Rhizobiaceae</taxon>
        <taxon>Rhizobium/Agrobacterium group</taxon>
        <taxon>Neorhizobium</taxon>
    </lineage>
</organism>
<accession>A0A068SQZ8</accession>